<dbReference type="InterPro" id="IPR050332">
    <property type="entry name" value="GPCR_2"/>
</dbReference>
<dbReference type="GO" id="GO:0005886">
    <property type="term" value="C:plasma membrane"/>
    <property type="evidence" value="ECO:0007669"/>
    <property type="project" value="UniProtKB-SubCell"/>
</dbReference>
<dbReference type="PRINTS" id="PR00249">
    <property type="entry name" value="GPCRSECRETIN"/>
</dbReference>
<dbReference type="Pfam" id="PF02793">
    <property type="entry name" value="HRM"/>
    <property type="match status" value="1"/>
</dbReference>
<feature type="transmembrane region" description="Helical" evidence="12">
    <location>
        <begin position="421"/>
        <end position="440"/>
    </location>
</feature>
<dbReference type="EMBL" id="JARKIK010000047">
    <property type="protein sequence ID" value="KAK8735604.1"/>
    <property type="molecule type" value="Genomic_DNA"/>
</dbReference>
<dbReference type="InterPro" id="IPR017981">
    <property type="entry name" value="GPCR_2-like_7TM"/>
</dbReference>
<dbReference type="Proteomes" id="UP001445076">
    <property type="component" value="Unassembled WGS sequence"/>
</dbReference>
<dbReference type="SUPFAM" id="SSF111418">
    <property type="entry name" value="Hormone receptor domain"/>
    <property type="match status" value="1"/>
</dbReference>
<dbReference type="PANTHER" id="PTHR45620:SF42">
    <property type="entry name" value="G-PROTEIN COUPLED RECEPTOR SEB-2"/>
    <property type="match status" value="1"/>
</dbReference>
<dbReference type="InterPro" id="IPR000832">
    <property type="entry name" value="GPCR_2_secretin-like"/>
</dbReference>
<dbReference type="GO" id="GO:0007188">
    <property type="term" value="P:adenylate cyclase-modulating G protein-coupled receptor signaling pathway"/>
    <property type="evidence" value="ECO:0007669"/>
    <property type="project" value="TreeGrafter"/>
</dbReference>
<feature type="region of interest" description="Disordered" evidence="11">
    <location>
        <begin position="116"/>
        <end position="138"/>
    </location>
</feature>
<protein>
    <recommendedName>
        <fullName evidence="18">Calcitonin receptor</fullName>
    </recommendedName>
</protein>
<dbReference type="InterPro" id="IPR001879">
    <property type="entry name" value="GPCR_2_extracellular_dom"/>
</dbReference>
<dbReference type="GO" id="GO:0008528">
    <property type="term" value="F:G protein-coupled peptide receptor activity"/>
    <property type="evidence" value="ECO:0007669"/>
    <property type="project" value="TreeGrafter"/>
</dbReference>
<evidence type="ECO:0000256" key="11">
    <source>
        <dbReference type="SAM" id="MobiDB-lite"/>
    </source>
</evidence>
<feature type="chain" id="PRO_5043385017" description="Calcitonin receptor" evidence="13">
    <location>
        <begin position="26"/>
        <end position="494"/>
    </location>
</feature>
<evidence type="ECO:0000256" key="8">
    <source>
        <dbReference type="ARBA" id="ARBA00023170"/>
    </source>
</evidence>
<dbReference type="InterPro" id="IPR017983">
    <property type="entry name" value="GPCR_2_secretin-like_CS"/>
</dbReference>
<evidence type="ECO:0000256" key="10">
    <source>
        <dbReference type="ARBA" id="ARBA00023224"/>
    </source>
</evidence>
<dbReference type="Gene3D" id="4.10.1240.10">
    <property type="entry name" value="GPCR, family 2, extracellular hormone receptor domain"/>
    <property type="match status" value="1"/>
</dbReference>
<reference evidence="16 17" key="1">
    <citation type="journal article" date="2024" name="BMC Genomics">
        <title>Genome assembly of redclaw crayfish (Cherax quadricarinatus) provides insights into its immune adaptation and hypoxia tolerance.</title>
        <authorList>
            <person name="Liu Z."/>
            <person name="Zheng J."/>
            <person name="Li H."/>
            <person name="Fang K."/>
            <person name="Wang S."/>
            <person name="He J."/>
            <person name="Zhou D."/>
            <person name="Weng S."/>
            <person name="Chi M."/>
            <person name="Gu Z."/>
            <person name="He J."/>
            <person name="Li F."/>
            <person name="Wang M."/>
        </authorList>
    </citation>
    <scope>NUCLEOTIDE SEQUENCE [LARGE SCALE GENOMIC DNA]</scope>
    <source>
        <strain evidence="16">ZL_2023a</strain>
    </source>
</reference>
<accession>A0AAW0X7B0</accession>
<evidence type="ECO:0000256" key="1">
    <source>
        <dbReference type="ARBA" id="ARBA00004651"/>
    </source>
</evidence>
<comment type="caution">
    <text evidence="16">The sequence shown here is derived from an EMBL/GenBank/DDBJ whole genome shotgun (WGS) entry which is preliminary data.</text>
</comment>
<feature type="compositionally biased region" description="Basic and acidic residues" evidence="11">
    <location>
        <begin position="116"/>
        <end position="127"/>
    </location>
</feature>
<evidence type="ECO:0000256" key="12">
    <source>
        <dbReference type="SAM" id="Phobius"/>
    </source>
</evidence>
<keyword evidence="3" id="KW-1003">Cell membrane</keyword>
<keyword evidence="5 12" id="KW-1133">Transmembrane helix</keyword>
<evidence type="ECO:0000313" key="16">
    <source>
        <dbReference type="EMBL" id="KAK8735604.1"/>
    </source>
</evidence>
<feature type="non-terminal residue" evidence="16">
    <location>
        <position position="494"/>
    </location>
</feature>
<evidence type="ECO:0000259" key="15">
    <source>
        <dbReference type="PROSITE" id="PS50261"/>
    </source>
</evidence>
<dbReference type="PROSITE" id="PS50227">
    <property type="entry name" value="G_PROTEIN_RECEP_F2_3"/>
    <property type="match status" value="1"/>
</dbReference>
<keyword evidence="7 12" id="KW-0472">Membrane</keyword>
<keyword evidence="6" id="KW-0297">G-protein coupled receptor</keyword>
<keyword evidence="4 12" id="KW-0812">Transmembrane</keyword>
<dbReference type="GO" id="GO:0007166">
    <property type="term" value="P:cell surface receptor signaling pathway"/>
    <property type="evidence" value="ECO:0007669"/>
    <property type="project" value="InterPro"/>
</dbReference>
<evidence type="ECO:0000256" key="5">
    <source>
        <dbReference type="ARBA" id="ARBA00022989"/>
    </source>
</evidence>
<evidence type="ECO:0000256" key="3">
    <source>
        <dbReference type="ARBA" id="ARBA00022475"/>
    </source>
</evidence>
<name>A0AAW0X7B0_CHEQU</name>
<evidence type="ECO:0000256" key="6">
    <source>
        <dbReference type="ARBA" id="ARBA00023040"/>
    </source>
</evidence>
<keyword evidence="10" id="KW-0807">Transducer</keyword>
<feature type="transmembrane region" description="Helical" evidence="12">
    <location>
        <begin position="389"/>
        <end position="409"/>
    </location>
</feature>
<dbReference type="SMART" id="SM00008">
    <property type="entry name" value="HormR"/>
    <property type="match status" value="1"/>
</dbReference>
<evidence type="ECO:0000256" key="9">
    <source>
        <dbReference type="ARBA" id="ARBA00023180"/>
    </source>
</evidence>
<comment type="subcellular location">
    <subcellularLocation>
        <location evidence="1">Cell membrane</location>
        <topology evidence="1">Multi-pass membrane protein</topology>
    </subcellularLocation>
</comment>
<dbReference type="PROSITE" id="PS00649">
    <property type="entry name" value="G_PROTEIN_RECEP_F2_1"/>
    <property type="match status" value="1"/>
</dbReference>
<evidence type="ECO:0000256" key="13">
    <source>
        <dbReference type="SAM" id="SignalP"/>
    </source>
</evidence>
<dbReference type="AlphaFoldDB" id="A0AAW0X7B0"/>
<dbReference type="InterPro" id="IPR036445">
    <property type="entry name" value="GPCR_2_extracell_dom_sf"/>
</dbReference>
<proteinExistence type="inferred from homology"/>
<gene>
    <name evidence="16" type="ORF">OTU49_005456</name>
</gene>
<feature type="domain" description="G-protein coupled receptors family 2 profile 2" evidence="15">
    <location>
        <begin position="384"/>
        <end position="494"/>
    </location>
</feature>
<feature type="domain" description="G-protein coupled receptors family 2 profile 1" evidence="14">
    <location>
        <begin position="297"/>
        <end position="379"/>
    </location>
</feature>
<evidence type="ECO:0000259" key="14">
    <source>
        <dbReference type="PROSITE" id="PS50227"/>
    </source>
</evidence>
<keyword evidence="8" id="KW-0675">Receptor</keyword>
<dbReference type="Gene3D" id="1.20.1070.10">
    <property type="entry name" value="Rhodopsin 7-helix transmembrane proteins"/>
    <property type="match status" value="1"/>
</dbReference>
<sequence>MNTRASVLATLNCYLMMLLWTVTEGSRFSTATQEVLNRSHQSAGDLRRNDSHSWFQGRYNQEYPHDSLHELMKAGTRKRYILSDYQDFSLSEAQHTLYKEYDNRVSHPGATVLLPRSREEREEDLTRRNRGGGKQNKSDAIQVDGEAVLITPSAVVDIGAPDTATEEAEDNTVTEDVNLQIRQIFNAEDLQKAGRPLCRSRENYLPPEFFSADSCALCYGYLQNKDFFHTKWLATDLLKTMTEGGRSYVYSVTVLFNPKNISQVEEAVATSEVLLETFSGEVGRAKWRSCCHAAVQCCENMLTASWPSSSCPNTWDGWQCWPATLPNTEINKPCPSYIYHGKGPSCAKEASKRCEEDGQWFRREGRHEWSNYSSCSVEENIHRRLHVHIAAYSISVAALFPALCIFFSYKQLRVHRITLHKHLFLSLLLEALGVIIFRLLQLYKNDLIQQNPAWCVTLNLLTKYTSVTNYMWYLCEGFYLHKLLVSAFAEQNNL</sequence>
<evidence type="ECO:0000256" key="2">
    <source>
        <dbReference type="ARBA" id="ARBA00005314"/>
    </source>
</evidence>
<keyword evidence="9" id="KW-0325">Glycoprotein</keyword>
<dbReference type="PANTHER" id="PTHR45620">
    <property type="entry name" value="PDF RECEPTOR-LIKE PROTEIN-RELATED"/>
    <property type="match status" value="1"/>
</dbReference>
<evidence type="ECO:0000313" key="17">
    <source>
        <dbReference type="Proteomes" id="UP001445076"/>
    </source>
</evidence>
<evidence type="ECO:0000256" key="4">
    <source>
        <dbReference type="ARBA" id="ARBA00022692"/>
    </source>
</evidence>
<dbReference type="PROSITE" id="PS50261">
    <property type="entry name" value="G_PROTEIN_RECEP_F2_4"/>
    <property type="match status" value="1"/>
</dbReference>
<organism evidence="16 17">
    <name type="scientific">Cherax quadricarinatus</name>
    <name type="common">Australian red claw crayfish</name>
    <dbReference type="NCBI Taxonomy" id="27406"/>
    <lineage>
        <taxon>Eukaryota</taxon>
        <taxon>Metazoa</taxon>
        <taxon>Ecdysozoa</taxon>
        <taxon>Arthropoda</taxon>
        <taxon>Crustacea</taxon>
        <taxon>Multicrustacea</taxon>
        <taxon>Malacostraca</taxon>
        <taxon>Eumalacostraca</taxon>
        <taxon>Eucarida</taxon>
        <taxon>Decapoda</taxon>
        <taxon>Pleocyemata</taxon>
        <taxon>Astacidea</taxon>
        <taxon>Parastacoidea</taxon>
        <taxon>Parastacidae</taxon>
        <taxon>Cherax</taxon>
    </lineage>
</organism>
<keyword evidence="17" id="KW-1185">Reference proteome</keyword>
<dbReference type="Pfam" id="PF00002">
    <property type="entry name" value="7tm_2"/>
    <property type="match status" value="1"/>
</dbReference>
<evidence type="ECO:0008006" key="18">
    <source>
        <dbReference type="Google" id="ProtNLM"/>
    </source>
</evidence>
<evidence type="ECO:0000256" key="7">
    <source>
        <dbReference type="ARBA" id="ARBA00023136"/>
    </source>
</evidence>
<comment type="similarity">
    <text evidence="2">Belongs to the G-protein coupled receptor 2 family.</text>
</comment>
<keyword evidence="13" id="KW-0732">Signal</keyword>
<feature type="signal peptide" evidence="13">
    <location>
        <begin position="1"/>
        <end position="25"/>
    </location>
</feature>